<evidence type="ECO:0000313" key="28">
    <source>
        <dbReference type="Proteomes" id="UP001432146"/>
    </source>
</evidence>
<keyword evidence="12" id="KW-0597">Phosphoprotein</keyword>
<evidence type="ECO:0000256" key="3">
    <source>
        <dbReference type="ARBA" id="ARBA00004584"/>
    </source>
</evidence>
<sequence>MDSNNDEIICISSDDDEDTRQVLFKNNTVTKQESVINLLEDNCNSPSNSLLSSKKLEIFLNDNKKVKGCVPKRKASEIIDDDDGSYVERNSKFACKQGDSVKTHNLNEETKVETKKEGMKDKTLLRPKLIVKEKRTISSVEQDIFPMFISLCLQKDRSDDMKKIVNKLKRRYEQLDPSYANSEAFIDFLNKKRNEIMESNCKLYTYINEVMNEMKNSSKGKWTLSSNSKSYFFGGNKLNKDNNSNISTAMCSNMSHTSNSIINDNEIALTNINDEEQQGKELAVQKKIGKILKAMKKCEKIIKKLEELEIDFDDENNSSYIKLEKYKYRMVELYNKYCEYSGENTDAGRQYLRPKHFSTTGIVSVDHAITSFINSKILKRNKLKKVGDFTKALIFPDYNDILKCVTKCDELHSLGLTDRTRQDIAKKAFTGLGEYLQRCRRNDYWDTFSLFLEGKEDDPALKDTKLAEKLIQNKKTGETKLLSIFEEYTKKQEQMKDIKISLIENEDDDEDSVENNDDDEEDDNDNNEIDNDVSDIDINLDTDNNKSSSSENENSTDEIEIVKNETNIKDKSTAKANSDIEMGEICQQNISDRLRGYEYDNSTSEKVSNVNTSSRKNNFKLESMMESDTISAPDLVKHLNTTSNISLSITANNKIIIDKTKENDPNTVSEDLMDEKSLEDKEEDAEEKPLLRVRSFAKPPITWKDGQEKIDECNKNENTVKISTTKDTVDLTEDITQENSVRQRATIQVIPLVKGSCKTFVIPTGKSIINVKNITNTYVSFNPKNTESNAIKLGSSQIISPLRVIDKNTKFIAINNISSNLPANQGTNTNNQIQNSEMKQKSTNSVLQSNQMVVLPMKQKENTSKSPKTNSSSSESK</sequence>
<feature type="domain" description="Daxx N-terminal Rassf1C-interacting" evidence="25">
    <location>
        <begin position="133"/>
        <end position="221"/>
    </location>
</feature>
<dbReference type="Gene3D" id="1.20.58.2170">
    <property type="match status" value="1"/>
</dbReference>
<keyword evidence="8" id="KW-0158">Chromosome</keyword>
<feature type="compositionally biased region" description="Acidic residues" evidence="24">
    <location>
        <begin position="504"/>
        <end position="540"/>
    </location>
</feature>
<evidence type="ECO:0000256" key="22">
    <source>
        <dbReference type="ARBA" id="ARBA00029641"/>
    </source>
</evidence>
<dbReference type="GO" id="GO:0003714">
    <property type="term" value="F:transcription corepressor activity"/>
    <property type="evidence" value="ECO:0007669"/>
    <property type="project" value="TreeGrafter"/>
</dbReference>
<keyword evidence="20" id="KW-0539">Nucleus</keyword>
<keyword evidence="16" id="KW-0805">Transcription regulation</keyword>
<feature type="compositionally biased region" description="Low complexity" evidence="24">
    <location>
        <begin position="864"/>
        <end position="877"/>
    </location>
</feature>
<dbReference type="InterPro" id="IPR046426">
    <property type="entry name" value="DAXX_histone-bd_sf"/>
</dbReference>
<evidence type="ECO:0000256" key="1">
    <source>
        <dbReference type="ARBA" id="ARBA00004322"/>
    </source>
</evidence>
<dbReference type="GO" id="GO:0005737">
    <property type="term" value="C:cytoplasm"/>
    <property type="evidence" value="ECO:0007669"/>
    <property type="project" value="UniProtKB-SubCell"/>
</dbReference>
<evidence type="ECO:0000256" key="6">
    <source>
        <dbReference type="ARBA" id="ARBA00008592"/>
    </source>
</evidence>
<keyword evidence="21" id="KW-0137">Centromere</keyword>
<evidence type="ECO:0000256" key="13">
    <source>
        <dbReference type="ARBA" id="ARBA00022703"/>
    </source>
</evidence>
<evidence type="ECO:0000313" key="27">
    <source>
        <dbReference type="EMBL" id="KAK9310186.1"/>
    </source>
</evidence>
<keyword evidence="15" id="KW-0156">Chromatin regulator</keyword>
<feature type="region of interest" description="Disordered" evidence="24">
    <location>
        <begin position="854"/>
        <end position="877"/>
    </location>
</feature>
<feature type="region of interest" description="Disordered" evidence="24">
    <location>
        <begin position="503"/>
        <end position="560"/>
    </location>
</feature>
<dbReference type="GO" id="GO:0006325">
    <property type="term" value="P:chromatin organization"/>
    <property type="evidence" value="ECO:0007669"/>
    <property type="project" value="UniProtKB-KW"/>
</dbReference>
<feature type="coiled-coil region" evidence="23">
    <location>
        <begin position="291"/>
        <end position="318"/>
    </location>
</feature>
<evidence type="ECO:0000256" key="23">
    <source>
        <dbReference type="SAM" id="Coils"/>
    </source>
</evidence>
<dbReference type="GO" id="GO:0000775">
    <property type="term" value="C:chromosome, centromeric region"/>
    <property type="evidence" value="ECO:0007669"/>
    <property type="project" value="UniProtKB-SubCell"/>
</dbReference>
<dbReference type="Pfam" id="PF03344">
    <property type="entry name" value="Daxx"/>
    <property type="match status" value="1"/>
</dbReference>
<reference evidence="27 28" key="1">
    <citation type="submission" date="2024-05" db="EMBL/GenBank/DDBJ databases">
        <title>The nuclear and mitochondrial genome assemblies of Tetragonisca angustula (Apidae: Meliponini), a tiny yet remarkable pollinator in the Neotropics.</title>
        <authorList>
            <person name="Ferrari R."/>
            <person name="Ricardo P.C."/>
            <person name="Dias F.C."/>
            <person name="Araujo N.S."/>
            <person name="Soares D.O."/>
            <person name="Zhou Q.-S."/>
            <person name="Zhu C.-D."/>
            <person name="Coutinho L."/>
            <person name="Airas M.C."/>
            <person name="Batista T.M."/>
        </authorList>
    </citation>
    <scope>NUCLEOTIDE SEQUENCE [LARGE SCALE GENOMIC DNA]</scope>
    <source>
        <strain evidence="27">ASF017062</strain>
        <tissue evidence="27">Abdomen</tissue>
    </source>
</reference>
<feature type="region of interest" description="Disordered" evidence="24">
    <location>
        <begin position="662"/>
        <end position="687"/>
    </location>
</feature>
<keyword evidence="9" id="KW-0963">Cytoplasm</keyword>
<evidence type="ECO:0000256" key="12">
    <source>
        <dbReference type="ARBA" id="ARBA00022553"/>
    </source>
</evidence>
<evidence type="ECO:0000256" key="11">
    <source>
        <dbReference type="ARBA" id="ARBA00022499"/>
    </source>
</evidence>
<dbReference type="PANTHER" id="PTHR12766">
    <property type="entry name" value="DEATH DOMAIN-ASSOCIATED PROTEIN 6 DAXX"/>
    <property type="match status" value="1"/>
</dbReference>
<evidence type="ECO:0000256" key="24">
    <source>
        <dbReference type="SAM" id="MobiDB-lite"/>
    </source>
</evidence>
<keyword evidence="18" id="KW-0804">Transcription</keyword>
<dbReference type="GO" id="GO:0003713">
    <property type="term" value="F:transcription coactivator activity"/>
    <property type="evidence" value="ECO:0007669"/>
    <property type="project" value="TreeGrafter"/>
</dbReference>
<keyword evidence="13" id="KW-0053">Apoptosis</keyword>
<evidence type="ECO:0000256" key="14">
    <source>
        <dbReference type="ARBA" id="ARBA00022843"/>
    </source>
</evidence>
<dbReference type="PANTHER" id="PTHR12766:SF7">
    <property type="entry name" value="DEATH DOMAIN-ASSOCIATED PROTEIN 6"/>
    <property type="match status" value="1"/>
</dbReference>
<evidence type="ECO:0000256" key="9">
    <source>
        <dbReference type="ARBA" id="ARBA00022490"/>
    </source>
</evidence>
<evidence type="ECO:0000256" key="20">
    <source>
        <dbReference type="ARBA" id="ARBA00023242"/>
    </source>
</evidence>
<evidence type="ECO:0000256" key="19">
    <source>
        <dbReference type="ARBA" id="ARBA00023186"/>
    </source>
</evidence>
<dbReference type="EMBL" id="JAWNGG020000005">
    <property type="protein sequence ID" value="KAK9310186.1"/>
    <property type="molecule type" value="Genomic_DNA"/>
</dbReference>
<evidence type="ECO:0000256" key="16">
    <source>
        <dbReference type="ARBA" id="ARBA00023015"/>
    </source>
</evidence>
<evidence type="ECO:0000256" key="7">
    <source>
        <dbReference type="ARBA" id="ARBA00019298"/>
    </source>
</evidence>
<dbReference type="AlphaFoldDB" id="A0AAW1AKC6"/>
<dbReference type="InterPro" id="IPR038298">
    <property type="entry name" value="Daxx_N_sf"/>
</dbReference>
<evidence type="ECO:0000256" key="5">
    <source>
        <dbReference type="ARBA" id="ARBA00004642"/>
    </source>
</evidence>
<dbReference type="GO" id="GO:0042393">
    <property type="term" value="F:histone binding"/>
    <property type="evidence" value="ECO:0007669"/>
    <property type="project" value="InterPro"/>
</dbReference>
<keyword evidence="11" id="KW-1017">Isopeptide bond</keyword>
<keyword evidence="28" id="KW-1185">Reference proteome</keyword>
<evidence type="ECO:0000256" key="15">
    <source>
        <dbReference type="ARBA" id="ARBA00022853"/>
    </source>
</evidence>
<comment type="caution">
    <text evidence="27">The sequence shown here is derived from an EMBL/GenBank/DDBJ whole genome shotgun (WGS) entry which is preliminary data.</text>
</comment>
<keyword evidence="14" id="KW-0832">Ubl conjugation</keyword>
<evidence type="ECO:0000256" key="17">
    <source>
        <dbReference type="ARBA" id="ARBA00023054"/>
    </source>
</evidence>
<comment type="similarity">
    <text evidence="6">Belongs to the DAXX family.</text>
</comment>
<evidence type="ECO:0000256" key="2">
    <source>
        <dbReference type="ARBA" id="ARBA00004496"/>
    </source>
</evidence>
<evidence type="ECO:0000256" key="10">
    <source>
        <dbReference type="ARBA" id="ARBA00022491"/>
    </source>
</evidence>
<protein>
    <recommendedName>
        <fullName evidence="7">Death domain-associated protein 6</fullName>
    </recommendedName>
    <alternativeName>
        <fullName evidence="22">Daxx</fullName>
    </alternativeName>
</protein>
<keyword evidence="19" id="KW-0143">Chaperone</keyword>
<proteinExistence type="inferred from homology"/>
<evidence type="ECO:0000256" key="18">
    <source>
        <dbReference type="ARBA" id="ARBA00023163"/>
    </source>
</evidence>
<evidence type="ECO:0000256" key="21">
    <source>
        <dbReference type="ARBA" id="ARBA00023328"/>
    </source>
</evidence>
<dbReference type="Proteomes" id="UP001432146">
    <property type="component" value="Unassembled WGS sequence"/>
</dbReference>
<comment type="subcellular location">
    <subcellularLocation>
        <location evidence="3">Chromosome</location>
        <location evidence="3">Centromere</location>
    </subcellularLocation>
    <subcellularLocation>
        <location evidence="2">Cytoplasm</location>
    </subcellularLocation>
    <subcellularLocation>
        <location evidence="1">Nucleus</location>
        <location evidence="1">PML body</location>
    </subcellularLocation>
    <subcellularLocation>
        <location evidence="4">Nucleus</location>
        <location evidence="4">Nucleolus</location>
    </subcellularLocation>
    <subcellularLocation>
        <location evidence="5">Nucleus</location>
        <location evidence="5">Nucleoplasm</location>
    </subcellularLocation>
</comment>
<dbReference type="GO" id="GO:0005730">
    <property type="term" value="C:nucleolus"/>
    <property type="evidence" value="ECO:0007669"/>
    <property type="project" value="UniProtKB-SubCell"/>
</dbReference>
<name>A0AAW1AKC6_9HYME</name>
<dbReference type="GO" id="GO:0050681">
    <property type="term" value="F:nuclear androgen receptor binding"/>
    <property type="evidence" value="ECO:0007669"/>
    <property type="project" value="TreeGrafter"/>
</dbReference>
<dbReference type="InterPro" id="IPR046378">
    <property type="entry name" value="DAXX_histone-bd"/>
</dbReference>
<dbReference type="Pfam" id="PF20920">
    <property type="entry name" value="DAXX_hist_bd"/>
    <property type="match status" value="1"/>
</dbReference>
<evidence type="ECO:0000256" key="8">
    <source>
        <dbReference type="ARBA" id="ARBA00022454"/>
    </source>
</evidence>
<dbReference type="Gene3D" id="1.10.8.810">
    <property type="entry name" value="Daxx helical bundle domain"/>
    <property type="match status" value="1"/>
</dbReference>
<keyword evidence="10" id="KW-0678">Repressor</keyword>
<dbReference type="GO" id="GO:0006915">
    <property type="term" value="P:apoptotic process"/>
    <property type="evidence" value="ECO:0007669"/>
    <property type="project" value="UniProtKB-KW"/>
</dbReference>
<dbReference type="CDD" id="cd13150">
    <property type="entry name" value="DAXX_histone_binding"/>
    <property type="match status" value="1"/>
</dbReference>
<organism evidence="27 28">
    <name type="scientific">Tetragonisca angustula</name>
    <dbReference type="NCBI Taxonomy" id="166442"/>
    <lineage>
        <taxon>Eukaryota</taxon>
        <taxon>Metazoa</taxon>
        <taxon>Ecdysozoa</taxon>
        <taxon>Arthropoda</taxon>
        <taxon>Hexapoda</taxon>
        <taxon>Insecta</taxon>
        <taxon>Pterygota</taxon>
        <taxon>Neoptera</taxon>
        <taxon>Endopterygota</taxon>
        <taxon>Hymenoptera</taxon>
        <taxon>Apocrita</taxon>
        <taxon>Aculeata</taxon>
        <taxon>Apoidea</taxon>
        <taxon>Anthophila</taxon>
        <taxon>Apidae</taxon>
        <taxon>Tetragonisca</taxon>
    </lineage>
</organism>
<keyword evidence="17 23" id="KW-0175">Coiled coil</keyword>
<evidence type="ECO:0000259" key="26">
    <source>
        <dbReference type="Pfam" id="PF20920"/>
    </source>
</evidence>
<evidence type="ECO:0000256" key="4">
    <source>
        <dbReference type="ARBA" id="ARBA00004604"/>
    </source>
</evidence>
<dbReference type="InterPro" id="IPR031333">
    <property type="entry name" value="Daxx_N"/>
</dbReference>
<gene>
    <name evidence="27" type="ORF">QLX08_000461</name>
</gene>
<evidence type="ECO:0000259" key="25">
    <source>
        <dbReference type="Pfam" id="PF03344"/>
    </source>
</evidence>
<feature type="domain" description="Daxx histone-binding" evidence="26">
    <location>
        <begin position="407"/>
        <end position="490"/>
    </location>
</feature>
<accession>A0AAW1AKC6</accession>
<dbReference type="GO" id="GO:0016605">
    <property type="term" value="C:PML body"/>
    <property type="evidence" value="ECO:0007669"/>
    <property type="project" value="UniProtKB-SubCell"/>
</dbReference>